<dbReference type="InterPro" id="IPR043502">
    <property type="entry name" value="DNA/RNA_pol_sf"/>
</dbReference>
<reference evidence="1 2" key="1">
    <citation type="journal article" date="2019" name="Sci. Rep.">
        <title>Orb-weaving spider Araneus ventricosus genome elucidates the spidroin gene catalogue.</title>
        <authorList>
            <person name="Kono N."/>
            <person name="Nakamura H."/>
            <person name="Ohtoshi R."/>
            <person name="Moran D.A.P."/>
            <person name="Shinohara A."/>
            <person name="Yoshida Y."/>
            <person name="Fujiwara M."/>
            <person name="Mori M."/>
            <person name="Tomita M."/>
            <person name="Arakawa K."/>
        </authorList>
    </citation>
    <scope>NUCLEOTIDE SEQUENCE [LARGE SCALE GENOMIC DNA]</scope>
</reference>
<evidence type="ECO:0008006" key="3">
    <source>
        <dbReference type="Google" id="ProtNLM"/>
    </source>
</evidence>
<accession>A0A4Y2IUI1</accession>
<comment type="caution">
    <text evidence="1">The sequence shown here is derived from an EMBL/GenBank/DDBJ whole genome shotgun (WGS) entry which is preliminary data.</text>
</comment>
<gene>
    <name evidence="1" type="ORF">AVEN_236447_1</name>
</gene>
<name>A0A4Y2IUI1_ARAVE</name>
<proteinExistence type="predicted"/>
<dbReference type="Proteomes" id="UP000499080">
    <property type="component" value="Unassembled WGS sequence"/>
</dbReference>
<organism evidence="1 2">
    <name type="scientific">Araneus ventricosus</name>
    <name type="common">Orbweaver spider</name>
    <name type="synonym">Epeira ventricosa</name>
    <dbReference type="NCBI Taxonomy" id="182803"/>
    <lineage>
        <taxon>Eukaryota</taxon>
        <taxon>Metazoa</taxon>
        <taxon>Ecdysozoa</taxon>
        <taxon>Arthropoda</taxon>
        <taxon>Chelicerata</taxon>
        <taxon>Arachnida</taxon>
        <taxon>Araneae</taxon>
        <taxon>Araneomorphae</taxon>
        <taxon>Entelegynae</taxon>
        <taxon>Araneoidea</taxon>
        <taxon>Araneidae</taxon>
        <taxon>Araneus</taxon>
    </lineage>
</organism>
<keyword evidence="2" id="KW-1185">Reference proteome</keyword>
<dbReference type="AlphaFoldDB" id="A0A4Y2IUI1"/>
<dbReference type="EMBL" id="BGPR01002931">
    <property type="protein sequence ID" value="GBM81244.1"/>
    <property type="molecule type" value="Genomic_DNA"/>
</dbReference>
<evidence type="ECO:0000313" key="2">
    <source>
        <dbReference type="Proteomes" id="UP000499080"/>
    </source>
</evidence>
<protein>
    <recommendedName>
        <fullName evidence="3">Reverse transcriptase domain-containing protein</fullName>
    </recommendedName>
</protein>
<dbReference type="SUPFAM" id="SSF56672">
    <property type="entry name" value="DNA/RNA polymerases"/>
    <property type="match status" value="1"/>
</dbReference>
<evidence type="ECO:0000313" key="1">
    <source>
        <dbReference type="EMBL" id="GBM81244.1"/>
    </source>
</evidence>
<sequence length="106" mass="12222">MTEVLKRAEASNIEFNANKLQFRMTEVKYMSQIISDKGVKADPRHIKSIVDMPTPSSKGESRALYVDSVNCVKDFTSQKGTTTTQRYLVDELLMLMREDHPYCWID</sequence>
<dbReference type="GO" id="GO:0071897">
    <property type="term" value="P:DNA biosynthetic process"/>
    <property type="evidence" value="ECO:0007669"/>
    <property type="project" value="UniProtKB-ARBA"/>
</dbReference>